<comment type="similarity">
    <text evidence="1">Belongs to the protein kinase superfamily. STE Ser/Thr protein kinase family. STE20 subfamily.</text>
</comment>
<keyword evidence="6" id="KW-0418">Kinase</keyword>
<dbReference type="PROSITE" id="PS00108">
    <property type="entry name" value="PROTEIN_KINASE_ST"/>
    <property type="match status" value="1"/>
</dbReference>
<keyword evidence="4" id="KW-0808">Transferase</keyword>
<reference evidence="12 13" key="1">
    <citation type="submission" date="2016-04" db="EMBL/GenBank/DDBJ databases">
        <title>The genome of Intoshia linei affirms orthonectids as highly simplified spiralians.</title>
        <authorList>
            <person name="Mikhailov K.V."/>
            <person name="Slusarev G.S."/>
            <person name="Nikitin M.A."/>
            <person name="Logacheva M.D."/>
            <person name="Penin A."/>
            <person name="Aleoshin V."/>
            <person name="Panchin Y.V."/>
        </authorList>
    </citation>
    <scope>NUCLEOTIDE SEQUENCE [LARGE SCALE GENOMIC DNA]</scope>
    <source>
        <strain evidence="12">Intl2013</strain>
        <tissue evidence="12">Whole animal</tissue>
    </source>
</reference>
<dbReference type="GO" id="GO:0005737">
    <property type="term" value="C:cytoplasm"/>
    <property type="evidence" value="ECO:0007669"/>
    <property type="project" value="TreeGrafter"/>
</dbReference>
<protein>
    <recommendedName>
        <fullName evidence="2">non-specific serine/threonine protein kinase</fullName>
        <ecNumber evidence="2">2.7.11.1</ecNumber>
    </recommendedName>
</protein>
<dbReference type="Pfam" id="PF00069">
    <property type="entry name" value="Pkinase"/>
    <property type="match status" value="1"/>
</dbReference>
<evidence type="ECO:0000256" key="9">
    <source>
        <dbReference type="ARBA" id="ARBA00048679"/>
    </source>
</evidence>
<evidence type="ECO:0000313" key="13">
    <source>
        <dbReference type="Proteomes" id="UP000078046"/>
    </source>
</evidence>
<evidence type="ECO:0000256" key="8">
    <source>
        <dbReference type="ARBA" id="ARBA00047899"/>
    </source>
</evidence>
<dbReference type="AlphaFoldDB" id="A0A177AWD5"/>
<sequence>MFFKKKRTRLQVNQFTQENCDVSRVEWPTDHKQYVGMHLLGQGSSAKVYKSYCTKTKSDCAIKRINFKIYEPKSITDIMNEIYYHSTLTHPNIIKYYTSFVHLSEIWIVMEYCAVGSLRDIINKTISKGNTFGGVLSKDMIAIILFEVLKGLIYMHDKLVIHRDVKANNILINSHGCVKIADFGIAISLKKVNGKIVKIKDLSGTPCWMAPEIIEHKPYDEKVDIWSLGIMALEMVAGRVPHSQYHPTKIMKMVSEYPAPCLQMYVDSNFYKIYKGTFTDMLKKCLTKNVKSRATSIQLINDPFFFNVKNINEFVKFLKITDDKNKLGLINMSKPVKKKPDRFSMSYRNIMFSLERRQKLINEIIVDSNEKEYCINESCVQSFQKFYPHHHIILRLRGADSRKKDVGFIINERESIKPIVKQMVRNDLIKIVDAETIISVLEGVVKNKSVEGNFKFAMDIEYMNVVDYKGTQNFVGYGQIMYNKRESIDHLMIKPKPSNKFKNFCRYVM</sequence>
<comment type="caution">
    <text evidence="12">The sequence shown here is derived from an EMBL/GenBank/DDBJ whole genome shotgun (WGS) entry which is preliminary data.</text>
</comment>
<evidence type="ECO:0000313" key="12">
    <source>
        <dbReference type="EMBL" id="OAF66299.1"/>
    </source>
</evidence>
<organism evidence="12 13">
    <name type="scientific">Intoshia linei</name>
    <dbReference type="NCBI Taxonomy" id="1819745"/>
    <lineage>
        <taxon>Eukaryota</taxon>
        <taxon>Metazoa</taxon>
        <taxon>Spiralia</taxon>
        <taxon>Lophotrochozoa</taxon>
        <taxon>Mesozoa</taxon>
        <taxon>Orthonectida</taxon>
        <taxon>Rhopaluridae</taxon>
        <taxon>Intoshia</taxon>
    </lineage>
</organism>
<gene>
    <name evidence="12" type="ORF">A3Q56_05978</name>
</gene>
<keyword evidence="13" id="KW-1185">Reference proteome</keyword>
<evidence type="ECO:0000256" key="3">
    <source>
        <dbReference type="ARBA" id="ARBA00022527"/>
    </source>
</evidence>
<dbReference type="GO" id="GO:0005524">
    <property type="term" value="F:ATP binding"/>
    <property type="evidence" value="ECO:0007669"/>
    <property type="project" value="UniProtKB-UniRule"/>
</dbReference>
<dbReference type="PANTHER" id="PTHR48012">
    <property type="entry name" value="STERILE20-LIKE KINASE, ISOFORM B-RELATED"/>
    <property type="match status" value="1"/>
</dbReference>
<feature type="domain" description="Protein kinase" evidence="11">
    <location>
        <begin position="34"/>
        <end position="305"/>
    </location>
</feature>
<dbReference type="InterPro" id="IPR011009">
    <property type="entry name" value="Kinase-like_dom_sf"/>
</dbReference>
<comment type="catalytic activity">
    <reaction evidence="9">
        <text>L-seryl-[protein] + ATP = O-phospho-L-seryl-[protein] + ADP + H(+)</text>
        <dbReference type="Rhea" id="RHEA:17989"/>
        <dbReference type="Rhea" id="RHEA-COMP:9863"/>
        <dbReference type="Rhea" id="RHEA-COMP:11604"/>
        <dbReference type="ChEBI" id="CHEBI:15378"/>
        <dbReference type="ChEBI" id="CHEBI:29999"/>
        <dbReference type="ChEBI" id="CHEBI:30616"/>
        <dbReference type="ChEBI" id="CHEBI:83421"/>
        <dbReference type="ChEBI" id="CHEBI:456216"/>
        <dbReference type="EC" id="2.7.11.1"/>
    </reaction>
</comment>
<dbReference type="EC" id="2.7.11.1" evidence="2"/>
<evidence type="ECO:0000259" key="11">
    <source>
        <dbReference type="PROSITE" id="PS50011"/>
    </source>
</evidence>
<dbReference type="PANTHER" id="PTHR48012:SF10">
    <property type="entry name" value="FI20177P1"/>
    <property type="match status" value="1"/>
</dbReference>
<evidence type="ECO:0000256" key="1">
    <source>
        <dbReference type="ARBA" id="ARBA00008874"/>
    </source>
</evidence>
<dbReference type="PROSITE" id="PS00107">
    <property type="entry name" value="PROTEIN_KINASE_ATP"/>
    <property type="match status" value="1"/>
</dbReference>
<dbReference type="InterPro" id="IPR050629">
    <property type="entry name" value="STE20/SPS1-PAK"/>
</dbReference>
<keyword evidence="7 10" id="KW-0067">ATP-binding</keyword>
<evidence type="ECO:0000256" key="4">
    <source>
        <dbReference type="ARBA" id="ARBA00022679"/>
    </source>
</evidence>
<evidence type="ECO:0000256" key="5">
    <source>
        <dbReference type="ARBA" id="ARBA00022741"/>
    </source>
</evidence>
<dbReference type="EMBL" id="LWCA01000974">
    <property type="protein sequence ID" value="OAF66299.1"/>
    <property type="molecule type" value="Genomic_DNA"/>
</dbReference>
<dbReference type="InterPro" id="IPR017441">
    <property type="entry name" value="Protein_kinase_ATP_BS"/>
</dbReference>
<dbReference type="PROSITE" id="PS50011">
    <property type="entry name" value="PROTEIN_KINASE_DOM"/>
    <property type="match status" value="1"/>
</dbReference>
<accession>A0A177AWD5</accession>
<evidence type="ECO:0000256" key="10">
    <source>
        <dbReference type="PROSITE-ProRule" id="PRU10141"/>
    </source>
</evidence>
<proteinExistence type="inferred from homology"/>
<evidence type="ECO:0000256" key="7">
    <source>
        <dbReference type="ARBA" id="ARBA00022840"/>
    </source>
</evidence>
<dbReference type="InterPro" id="IPR008271">
    <property type="entry name" value="Ser/Thr_kinase_AS"/>
</dbReference>
<keyword evidence="5 10" id="KW-0547">Nucleotide-binding</keyword>
<evidence type="ECO:0000256" key="6">
    <source>
        <dbReference type="ARBA" id="ARBA00022777"/>
    </source>
</evidence>
<comment type="catalytic activity">
    <reaction evidence="8">
        <text>L-threonyl-[protein] + ATP = O-phospho-L-threonyl-[protein] + ADP + H(+)</text>
        <dbReference type="Rhea" id="RHEA:46608"/>
        <dbReference type="Rhea" id="RHEA-COMP:11060"/>
        <dbReference type="Rhea" id="RHEA-COMP:11605"/>
        <dbReference type="ChEBI" id="CHEBI:15378"/>
        <dbReference type="ChEBI" id="CHEBI:30013"/>
        <dbReference type="ChEBI" id="CHEBI:30616"/>
        <dbReference type="ChEBI" id="CHEBI:61977"/>
        <dbReference type="ChEBI" id="CHEBI:456216"/>
        <dbReference type="EC" id="2.7.11.1"/>
    </reaction>
</comment>
<keyword evidence="3" id="KW-0723">Serine/threonine-protein kinase</keyword>
<dbReference type="CDD" id="cd05122">
    <property type="entry name" value="PKc_STE"/>
    <property type="match status" value="1"/>
</dbReference>
<dbReference type="Gene3D" id="1.10.510.10">
    <property type="entry name" value="Transferase(Phosphotransferase) domain 1"/>
    <property type="match status" value="1"/>
</dbReference>
<name>A0A177AWD5_9BILA</name>
<feature type="binding site" evidence="10">
    <location>
        <position position="63"/>
    </location>
    <ligand>
        <name>ATP</name>
        <dbReference type="ChEBI" id="CHEBI:30616"/>
    </ligand>
</feature>
<dbReference type="OrthoDB" id="8693905at2759"/>
<dbReference type="SMART" id="SM00220">
    <property type="entry name" value="S_TKc"/>
    <property type="match status" value="1"/>
</dbReference>
<dbReference type="InterPro" id="IPR000719">
    <property type="entry name" value="Prot_kinase_dom"/>
</dbReference>
<dbReference type="SUPFAM" id="SSF56112">
    <property type="entry name" value="Protein kinase-like (PK-like)"/>
    <property type="match status" value="1"/>
</dbReference>
<dbReference type="Proteomes" id="UP000078046">
    <property type="component" value="Unassembled WGS sequence"/>
</dbReference>
<evidence type="ECO:0000256" key="2">
    <source>
        <dbReference type="ARBA" id="ARBA00012513"/>
    </source>
</evidence>
<dbReference type="GO" id="GO:0004674">
    <property type="term" value="F:protein serine/threonine kinase activity"/>
    <property type="evidence" value="ECO:0007669"/>
    <property type="project" value="UniProtKB-KW"/>
</dbReference>
<dbReference type="Gene3D" id="3.30.200.20">
    <property type="entry name" value="Phosphorylase Kinase, domain 1"/>
    <property type="match status" value="1"/>
</dbReference>